<organism evidence="9 10">
    <name type="scientific">Nakamurella leprariae</name>
    <dbReference type="NCBI Taxonomy" id="2803911"/>
    <lineage>
        <taxon>Bacteria</taxon>
        <taxon>Bacillati</taxon>
        <taxon>Actinomycetota</taxon>
        <taxon>Actinomycetes</taxon>
        <taxon>Nakamurellales</taxon>
        <taxon>Nakamurellaceae</taxon>
        <taxon>Nakamurella</taxon>
    </lineage>
</organism>
<gene>
    <name evidence="5 9" type="primary">nuoN</name>
    <name evidence="9" type="ORF">JL106_02960</name>
</gene>
<keyword evidence="5" id="KW-0813">Transport</keyword>
<dbReference type="Proteomes" id="UP000663792">
    <property type="component" value="Unassembled WGS sequence"/>
</dbReference>
<keyword evidence="10" id="KW-1185">Reference proteome</keyword>
<comment type="similarity">
    <text evidence="5">Belongs to the complex I subunit 2 family.</text>
</comment>
<dbReference type="PANTHER" id="PTHR22773">
    <property type="entry name" value="NADH DEHYDROGENASE"/>
    <property type="match status" value="1"/>
</dbReference>
<comment type="subunit">
    <text evidence="5">NDH-1 is composed of 14 different subunits. Subunits NuoA, H, J, K, L, M, N constitute the membrane sector of the complex.</text>
</comment>
<feature type="transmembrane region" description="Helical" evidence="5">
    <location>
        <begin position="356"/>
        <end position="373"/>
    </location>
</feature>
<feature type="transmembrane region" description="Helical" evidence="5">
    <location>
        <begin position="260"/>
        <end position="285"/>
    </location>
</feature>
<evidence type="ECO:0000256" key="7">
    <source>
        <dbReference type="SAM" id="MobiDB-lite"/>
    </source>
</evidence>
<dbReference type="GO" id="GO:0048038">
    <property type="term" value="F:quinone binding"/>
    <property type="evidence" value="ECO:0007669"/>
    <property type="project" value="UniProtKB-KW"/>
</dbReference>
<evidence type="ECO:0000313" key="9">
    <source>
        <dbReference type="EMBL" id="MBM9466238.1"/>
    </source>
</evidence>
<protein>
    <recommendedName>
        <fullName evidence="5">NADH-quinone oxidoreductase subunit N</fullName>
        <ecNumber evidence="5">7.1.1.-</ecNumber>
    </recommendedName>
    <alternativeName>
        <fullName evidence="5">NADH dehydrogenase I subunit N</fullName>
    </alternativeName>
    <alternativeName>
        <fullName evidence="5">NDH-1 subunit N</fullName>
    </alternativeName>
</protein>
<keyword evidence="4 5" id="KW-0472">Membrane</keyword>
<feature type="transmembrane region" description="Helical" evidence="5">
    <location>
        <begin position="88"/>
        <end position="105"/>
    </location>
</feature>
<evidence type="ECO:0000256" key="4">
    <source>
        <dbReference type="ARBA" id="ARBA00023136"/>
    </source>
</evidence>
<dbReference type="RefSeq" id="WP_205259203.1">
    <property type="nucleotide sequence ID" value="NZ_JAERWK010000005.1"/>
</dbReference>
<feature type="transmembrane region" description="Helical" evidence="5">
    <location>
        <begin position="385"/>
        <end position="404"/>
    </location>
</feature>
<name>A0A939BV70_9ACTN</name>
<dbReference type="GO" id="GO:0042773">
    <property type="term" value="P:ATP synthesis coupled electron transport"/>
    <property type="evidence" value="ECO:0007669"/>
    <property type="project" value="InterPro"/>
</dbReference>
<dbReference type="GO" id="GO:0012505">
    <property type="term" value="C:endomembrane system"/>
    <property type="evidence" value="ECO:0007669"/>
    <property type="project" value="UniProtKB-SubCell"/>
</dbReference>
<comment type="caution">
    <text evidence="9">The sequence shown here is derived from an EMBL/GenBank/DDBJ whole genome shotgun (WGS) entry which is preliminary data.</text>
</comment>
<dbReference type="GO" id="GO:0050136">
    <property type="term" value="F:NADH dehydrogenase (quinone) (non-electrogenic) activity"/>
    <property type="evidence" value="ECO:0007669"/>
    <property type="project" value="UniProtKB-UniRule"/>
</dbReference>
<keyword evidence="5" id="KW-0874">Quinone</keyword>
<comment type="catalytic activity">
    <reaction evidence="5">
        <text>a quinone + NADH + 5 H(+)(in) = a quinol + NAD(+) + 4 H(+)(out)</text>
        <dbReference type="Rhea" id="RHEA:57888"/>
        <dbReference type="ChEBI" id="CHEBI:15378"/>
        <dbReference type="ChEBI" id="CHEBI:24646"/>
        <dbReference type="ChEBI" id="CHEBI:57540"/>
        <dbReference type="ChEBI" id="CHEBI:57945"/>
        <dbReference type="ChEBI" id="CHEBI:132124"/>
    </reaction>
</comment>
<feature type="transmembrane region" description="Helical" evidence="5">
    <location>
        <begin position="45"/>
        <end position="68"/>
    </location>
</feature>
<keyword evidence="5" id="KW-1278">Translocase</keyword>
<reference evidence="9" key="1">
    <citation type="submission" date="2021-01" db="EMBL/GenBank/DDBJ databases">
        <title>YIM 132084 draft genome.</title>
        <authorList>
            <person name="An D."/>
        </authorList>
    </citation>
    <scope>NUCLEOTIDE SEQUENCE</scope>
    <source>
        <strain evidence="9">YIM 132084</strain>
    </source>
</reference>
<evidence type="ECO:0000256" key="5">
    <source>
        <dbReference type="HAMAP-Rule" id="MF_00445"/>
    </source>
</evidence>
<dbReference type="InterPro" id="IPR010096">
    <property type="entry name" value="NADH-Q_OxRdtase_suN/2"/>
</dbReference>
<feature type="transmembrane region" description="Helical" evidence="5">
    <location>
        <begin position="425"/>
        <end position="445"/>
    </location>
</feature>
<keyword evidence="5" id="KW-0520">NAD</keyword>
<keyword evidence="5" id="KW-1003">Cell membrane</keyword>
<feature type="domain" description="NADH:quinone oxidoreductase/Mrp antiporter transmembrane" evidence="8">
    <location>
        <begin position="174"/>
        <end position="476"/>
    </location>
</feature>
<feature type="transmembrane region" description="Helical" evidence="5">
    <location>
        <begin position="157"/>
        <end position="174"/>
    </location>
</feature>
<accession>A0A939BV70</accession>
<keyword evidence="9" id="KW-0560">Oxidoreductase</keyword>
<feature type="transmembrane region" description="Helical" evidence="5">
    <location>
        <begin position="180"/>
        <end position="198"/>
    </location>
</feature>
<proteinExistence type="inferred from homology"/>
<feature type="transmembrane region" description="Helical" evidence="5">
    <location>
        <begin position="536"/>
        <end position="559"/>
    </location>
</feature>
<feature type="region of interest" description="Disordered" evidence="7">
    <location>
        <begin position="496"/>
        <end position="517"/>
    </location>
</feature>
<evidence type="ECO:0000256" key="3">
    <source>
        <dbReference type="ARBA" id="ARBA00022989"/>
    </source>
</evidence>
<evidence type="ECO:0000256" key="6">
    <source>
        <dbReference type="RuleBase" id="RU000320"/>
    </source>
</evidence>
<dbReference type="InterPro" id="IPR001750">
    <property type="entry name" value="ND/Mrp_TM"/>
</dbReference>
<feature type="transmembrane region" description="Helical" evidence="5">
    <location>
        <begin position="210"/>
        <end position="234"/>
    </location>
</feature>
<dbReference type="GO" id="GO:0005886">
    <property type="term" value="C:plasma membrane"/>
    <property type="evidence" value="ECO:0007669"/>
    <property type="project" value="UniProtKB-SubCell"/>
</dbReference>
<dbReference type="HAMAP" id="MF_00445">
    <property type="entry name" value="NDH1_NuoN_1"/>
    <property type="match status" value="1"/>
</dbReference>
<dbReference type="NCBIfam" id="TIGR01770">
    <property type="entry name" value="NDH_I_N"/>
    <property type="match status" value="1"/>
</dbReference>
<dbReference type="NCBIfam" id="NF004441">
    <property type="entry name" value="PRK05777.1-4"/>
    <property type="match status" value="1"/>
</dbReference>
<comment type="function">
    <text evidence="5">NDH-1 shuttles electrons from NADH, via FMN and iron-sulfur (Fe-S) centers, to quinones in the respiratory chain. The immediate electron acceptor for the enzyme in this species is believed to be a menaquinone. Couples the redox reaction to proton translocation (for every two electrons transferred, four hydrogen ions are translocated across the cytoplasmic membrane), and thus conserves the redox energy in a proton gradient.</text>
</comment>
<sequence length="570" mass="58331">MTDPSVPPIVAPSVDLVLVLPILVVLGAAVVGVLVEAFVGRSRRFAVQAALTLLTVAFAAVWTIVAAVGDRVGVTFAGSVSVDALTHVAWGVLLVLAVPAVLLVLDRTVEPGGAFVAAGSAPVGSAGDRRQNLGSGAGGGADGPDGAPGPAPMQTEVFPLILFAVGGMMIFPAASDLLTFFVALEVLSLPLYLLCGLARRRRLISQEAAVKYFLLGAFVSAILLYGIALLYGWAGSIRFADIAAKIAGDPGTGSGVGNDLLLLLGLALLVVGLLFKASVGPFHLWTPDVYQGAPTAVTAFMAACTKVAAFAAMLRVFLTFLPPVQDIWIPVLSVIAVVSMLIGSIIGVAQSDMKRVLAYSSIAHAGFILLGVMSLSERGASGTMFYLLSYGFATIGAFAITMLVRRGAGEATRLEEWSGLAKRSPVLAAVMTLFLLSFAGIPLTSGFIGKLTVFTAAVDAGLTPLVVIAMIATAITVAFYLRVVVVMYLTPTDRADRSADRSAGGSGPGSRTVSGAPGTLLETTTAPVSVVVPGPAIAIVLVVCALVTLLLGLAPSLGLDLLDVPLPLLS</sequence>
<evidence type="ECO:0000256" key="1">
    <source>
        <dbReference type="ARBA" id="ARBA00004127"/>
    </source>
</evidence>
<feature type="transmembrane region" description="Helical" evidence="5">
    <location>
        <begin position="465"/>
        <end position="489"/>
    </location>
</feature>
<dbReference type="EC" id="7.1.1.-" evidence="5"/>
<evidence type="ECO:0000259" key="8">
    <source>
        <dbReference type="Pfam" id="PF00361"/>
    </source>
</evidence>
<feature type="transmembrane region" description="Helical" evidence="5">
    <location>
        <begin position="297"/>
        <end position="321"/>
    </location>
</feature>
<keyword evidence="2 5" id="KW-0812">Transmembrane</keyword>
<evidence type="ECO:0000256" key="2">
    <source>
        <dbReference type="ARBA" id="ARBA00022692"/>
    </source>
</evidence>
<comment type="subcellular location">
    <subcellularLocation>
        <location evidence="5">Cell membrane</location>
        <topology evidence="5">Multi-pass membrane protein</topology>
    </subcellularLocation>
    <subcellularLocation>
        <location evidence="1">Endomembrane system</location>
        <topology evidence="1">Multi-pass membrane protein</topology>
    </subcellularLocation>
    <subcellularLocation>
        <location evidence="6">Membrane</location>
        <topology evidence="6">Multi-pass membrane protein</topology>
    </subcellularLocation>
</comment>
<dbReference type="AlphaFoldDB" id="A0A939BV70"/>
<evidence type="ECO:0000313" key="10">
    <source>
        <dbReference type="Proteomes" id="UP000663792"/>
    </source>
</evidence>
<dbReference type="EMBL" id="JAERWK010000005">
    <property type="protein sequence ID" value="MBM9466238.1"/>
    <property type="molecule type" value="Genomic_DNA"/>
</dbReference>
<dbReference type="GO" id="GO:0008137">
    <property type="term" value="F:NADH dehydrogenase (ubiquinone) activity"/>
    <property type="evidence" value="ECO:0007669"/>
    <property type="project" value="InterPro"/>
</dbReference>
<feature type="transmembrane region" description="Helical" evidence="5">
    <location>
        <begin position="327"/>
        <end position="349"/>
    </location>
</feature>
<feature type="transmembrane region" description="Helical" evidence="5">
    <location>
        <begin position="16"/>
        <end position="38"/>
    </location>
</feature>
<dbReference type="Pfam" id="PF00361">
    <property type="entry name" value="Proton_antipo_M"/>
    <property type="match status" value="1"/>
</dbReference>
<keyword evidence="3 5" id="KW-1133">Transmembrane helix</keyword>